<protein>
    <submittedName>
        <fullName evidence="6">FLYWCH-type domain-containing protein</fullName>
    </submittedName>
</protein>
<feature type="domain" description="FLYWCH-type" evidence="4">
    <location>
        <begin position="37"/>
        <end position="84"/>
    </location>
</feature>
<dbReference type="Proteomes" id="UP000046395">
    <property type="component" value="Unassembled WGS sequence"/>
</dbReference>
<dbReference type="Pfam" id="PF04500">
    <property type="entry name" value="FLYWCH"/>
    <property type="match status" value="1"/>
</dbReference>
<accession>A0A5S6QL56</accession>
<dbReference type="GO" id="GO:0008270">
    <property type="term" value="F:zinc ion binding"/>
    <property type="evidence" value="ECO:0007669"/>
    <property type="project" value="UniProtKB-KW"/>
</dbReference>
<evidence type="ECO:0000256" key="2">
    <source>
        <dbReference type="ARBA" id="ARBA00022771"/>
    </source>
</evidence>
<sequence length="187" mass="21601">MSRLYYLFYGKIGFVLRRFALRRISRNASPTLNEDPLYYFDRYDCTSTKKLWRCDKRNSDGCKARIHTDAATGQVVRRINAHTHGFDAAEVEASAVMTHIRRRAEDTVETPAVIMNEAFEDVSTAVLGQLPRMSYIRRTIQRTRAAIDAPPSLPISRASFVIPEAYQTHYGERFLLYDSVWKILIVF</sequence>
<proteinExistence type="predicted"/>
<keyword evidence="1" id="KW-0479">Metal-binding</keyword>
<name>A0A5S6QL56_TRIMR</name>
<evidence type="ECO:0000256" key="1">
    <source>
        <dbReference type="ARBA" id="ARBA00022723"/>
    </source>
</evidence>
<dbReference type="AlphaFoldDB" id="A0A5S6QL56"/>
<dbReference type="InterPro" id="IPR007588">
    <property type="entry name" value="Znf_FLYWCH"/>
</dbReference>
<keyword evidence="3" id="KW-0862">Zinc</keyword>
<evidence type="ECO:0000313" key="5">
    <source>
        <dbReference type="Proteomes" id="UP000046395"/>
    </source>
</evidence>
<evidence type="ECO:0000313" key="6">
    <source>
        <dbReference type="WBParaSite" id="TMUE_2000007938.1"/>
    </source>
</evidence>
<organism evidence="5 6">
    <name type="scientific">Trichuris muris</name>
    <name type="common">Mouse whipworm</name>
    <dbReference type="NCBI Taxonomy" id="70415"/>
    <lineage>
        <taxon>Eukaryota</taxon>
        <taxon>Metazoa</taxon>
        <taxon>Ecdysozoa</taxon>
        <taxon>Nematoda</taxon>
        <taxon>Enoplea</taxon>
        <taxon>Dorylaimia</taxon>
        <taxon>Trichinellida</taxon>
        <taxon>Trichuridae</taxon>
        <taxon>Trichuris</taxon>
    </lineage>
</organism>
<reference evidence="6" key="1">
    <citation type="submission" date="2019-12" db="UniProtKB">
        <authorList>
            <consortium name="WormBaseParasite"/>
        </authorList>
    </citation>
    <scope>IDENTIFICATION</scope>
</reference>
<dbReference type="STRING" id="70415.A0A5S6QL56"/>
<evidence type="ECO:0000256" key="3">
    <source>
        <dbReference type="ARBA" id="ARBA00022833"/>
    </source>
</evidence>
<evidence type="ECO:0000259" key="4">
    <source>
        <dbReference type="Pfam" id="PF04500"/>
    </source>
</evidence>
<keyword evidence="5" id="KW-1185">Reference proteome</keyword>
<dbReference type="WBParaSite" id="TMUE_2000007938.1">
    <property type="protein sequence ID" value="TMUE_2000007938.1"/>
    <property type="gene ID" value="WBGene00300076"/>
</dbReference>
<keyword evidence="2" id="KW-0863">Zinc-finger</keyword>
<dbReference type="Gene3D" id="2.20.25.240">
    <property type="match status" value="1"/>
</dbReference>